<dbReference type="OrthoDB" id="10516926at2759"/>
<organism evidence="2 3">
    <name type="scientific">Gossypium stocksii</name>
    <dbReference type="NCBI Taxonomy" id="47602"/>
    <lineage>
        <taxon>Eukaryota</taxon>
        <taxon>Viridiplantae</taxon>
        <taxon>Streptophyta</taxon>
        <taxon>Embryophyta</taxon>
        <taxon>Tracheophyta</taxon>
        <taxon>Spermatophyta</taxon>
        <taxon>Magnoliopsida</taxon>
        <taxon>eudicotyledons</taxon>
        <taxon>Gunneridae</taxon>
        <taxon>Pentapetalae</taxon>
        <taxon>rosids</taxon>
        <taxon>malvids</taxon>
        <taxon>Malvales</taxon>
        <taxon>Malvaceae</taxon>
        <taxon>Malvoideae</taxon>
        <taxon>Gossypium</taxon>
    </lineage>
</organism>
<protein>
    <submittedName>
        <fullName evidence="2">Uncharacterized protein</fullName>
    </submittedName>
</protein>
<dbReference type="EMBL" id="JAIQCV010000013">
    <property type="protein sequence ID" value="KAH1031342.1"/>
    <property type="molecule type" value="Genomic_DNA"/>
</dbReference>
<name>A0A9D3ZF01_9ROSI</name>
<evidence type="ECO:0000256" key="1">
    <source>
        <dbReference type="SAM" id="MobiDB-lite"/>
    </source>
</evidence>
<comment type="caution">
    <text evidence="2">The sequence shown here is derived from an EMBL/GenBank/DDBJ whole genome shotgun (WGS) entry which is preliminary data.</text>
</comment>
<feature type="region of interest" description="Disordered" evidence="1">
    <location>
        <begin position="58"/>
        <end position="86"/>
    </location>
</feature>
<reference evidence="2 3" key="1">
    <citation type="journal article" date="2021" name="Plant Biotechnol. J.">
        <title>Multi-omics assisted identification of the key and species-specific regulatory components of drought-tolerant mechanisms in Gossypium stocksii.</title>
        <authorList>
            <person name="Yu D."/>
            <person name="Ke L."/>
            <person name="Zhang D."/>
            <person name="Wu Y."/>
            <person name="Sun Y."/>
            <person name="Mei J."/>
            <person name="Sun J."/>
            <person name="Sun Y."/>
        </authorList>
    </citation>
    <scope>NUCLEOTIDE SEQUENCE [LARGE SCALE GENOMIC DNA]</scope>
    <source>
        <strain evidence="3">cv. E1</strain>
        <tissue evidence="2">Leaf</tissue>
    </source>
</reference>
<evidence type="ECO:0000313" key="3">
    <source>
        <dbReference type="Proteomes" id="UP000828251"/>
    </source>
</evidence>
<feature type="non-terminal residue" evidence="2">
    <location>
        <position position="1"/>
    </location>
</feature>
<dbReference type="Proteomes" id="UP000828251">
    <property type="component" value="Unassembled WGS sequence"/>
</dbReference>
<gene>
    <name evidence="2" type="ORF">J1N35_043516</name>
</gene>
<keyword evidence="3" id="KW-1185">Reference proteome</keyword>
<evidence type="ECO:0000313" key="2">
    <source>
        <dbReference type="EMBL" id="KAH1031342.1"/>
    </source>
</evidence>
<accession>A0A9D3ZF01</accession>
<sequence>MIRCIHEEKVGLFYPHLIIAFCKKAKVLMVRSERWLHPTMNTIRDSIYKHLITSHHKHVSNRKRISGPKIRFPTTEKAKSDPTSTK</sequence>
<dbReference type="AlphaFoldDB" id="A0A9D3ZF01"/>
<proteinExistence type="predicted"/>